<dbReference type="GO" id="GO:0015562">
    <property type="term" value="F:efflux transmembrane transporter activity"/>
    <property type="evidence" value="ECO:0007669"/>
    <property type="project" value="InterPro"/>
</dbReference>
<dbReference type="SUPFAM" id="SSF56954">
    <property type="entry name" value="Outer membrane efflux proteins (OEP)"/>
    <property type="match status" value="2"/>
</dbReference>
<dbReference type="RefSeq" id="WP_271011266.1">
    <property type="nucleotide sequence ID" value="NZ_JAQIFT010000016.1"/>
</dbReference>
<feature type="coiled-coil region" evidence="1">
    <location>
        <begin position="247"/>
        <end position="330"/>
    </location>
</feature>
<proteinExistence type="predicted"/>
<keyword evidence="1" id="KW-0175">Coiled coil</keyword>
<organism evidence="2 3">
    <name type="scientific">Holtiella tumoricola</name>
    <dbReference type="NCBI Taxonomy" id="3018743"/>
    <lineage>
        <taxon>Bacteria</taxon>
        <taxon>Bacillati</taxon>
        <taxon>Bacillota</taxon>
        <taxon>Clostridia</taxon>
        <taxon>Lachnospirales</taxon>
        <taxon>Cellulosilyticaceae</taxon>
        <taxon>Holtiella</taxon>
    </lineage>
</organism>
<gene>
    <name evidence="2" type="ORF">PBV87_04290</name>
</gene>
<evidence type="ECO:0000256" key="1">
    <source>
        <dbReference type="SAM" id="Coils"/>
    </source>
</evidence>
<protein>
    <submittedName>
        <fullName evidence="2">TolC family protein</fullName>
    </submittedName>
</protein>
<dbReference type="AlphaFoldDB" id="A0AA42DKU7"/>
<dbReference type="EMBL" id="JAQIFT010000016">
    <property type="protein sequence ID" value="MDA3730719.1"/>
    <property type="molecule type" value="Genomic_DNA"/>
</dbReference>
<evidence type="ECO:0000313" key="3">
    <source>
        <dbReference type="Proteomes" id="UP001169242"/>
    </source>
</evidence>
<dbReference type="Proteomes" id="UP001169242">
    <property type="component" value="Unassembled WGS sequence"/>
</dbReference>
<accession>A0AA42DKU7</accession>
<name>A0AA42DKU7_9FIRM</name>
<comment type="caution">
    <text evidence="2">The sequence shown here is derived from an EMBL/GenBank/DDBJ whole genome shotgun (WGS) entry which is preliminary data.</text>
</comment>
<reference evidence="2" key="1">
    <citation type="journal article" date="2023" name="Int. J. Syst. Evol. Microbiol.">
        <title>&lt;i&gt;Holtiella tumoricola&lt;/i&gt; gen. nov. sp. nov., isolated from a human clinical sample.</title>
        <authorList>
            <person name="Allen-Vercoe E."/>
            <person name="Daigneault M.C."/>
            <person name="Vancuren S.J."/>
            <person name="Cochrane K."/>
            <person name="O'Neal L.L."/>
            <person name="Sankaranarayanan K."/>
            <person name="Lawson P.A."/>
        </authorList>
    </citation>
    <scope>NUCLEOTIDE SEQUENCE</scope>
    <source>
        <strain evidence="2">CC70A</strain>
    </source>
</reference>
<dbReference type="Gene3D" id="1.20.1600.10">
    <property type="entry name" value="Outer membrane efflux proteins (OEP)"/>
    <property type="match status" value="2"/>
</dbReference>
<evidence type="ECO:0000313" key="2">
    <source>
        <dbReference type="EMBL" id="MDA3730719.1"/>
    </source>
</evidence>
<keyword evidence="3" id="KW-1185">Reference proteome</keyword>
<sequence>MDTRKMLACLLGATLMVQAGSLTYAKDVEEAKVLSLDNAIKQAQSKSLQLKITEKKGDLDKENADMAYLQGGYYAYDAQNVQATYTRKQQEVIKDQITLSVTSLYEDILLSERQLEMLNSNIALLEKQNLKNQIEKDKGLKSDLYMQQQDLAYQQTLQSKTDLEQQLDLKYTQLGNMVGVTMSRYKLEDPNVIYEPYKEVASLNAFASSQAEKHIDLWKATEDLRVAEETPIMTYDYIQVITMRTNREIARDSKQLTKENLEKAIREIYVNIKQLEQQHEIYVSDLVLKEKELAVNKIYLEKGMISQLQYDQSELAYEETLVKLEQLENQHSVLKFKLNHPHLIA</sequence>